<dbReference type="CDD" id="cd10387">
    <property type="entry name" value="SH2_SOCS6"/>
    <property type="match status" value="1"/>
</dbReference>
<dbReference type="Gene3D" id="1.10.750.20">
    <property type="entry name" value="SOCS box"/>
    <property type="match status" value="1"/>
</dbReference>
<evidence type="ECO:0000256" key="2">
    <source>
        <dbReference type="ARBA" id="ARBA00022604"/>
    </source>
</evidence>
<evidence type="ECO:0000256" key="3">
    <source>
        <dbReference type="ARBA" id="ARBA00022700"/>
    </source>
</evidence>
<name>A0A8C6UCR4_9GOBI</name>
<dbReference type="FunFam" id="3.30.505.10:FF:000036">
    <property type="entry name" value="Suppressor of cytokine signaling 6"/>
    <property type="match status" value="1"/>
</dbReference>
<evidence type="ECO:0000313" key="13">
    <source>
        <dbReference type="Proteomes" id="UP000694523"/>
    </source>
</evidence>
<dbReference type="GO" id="GO:0016567">
    <property type="term" value="P:protein ubiquitination"/>
    <property type="evidence" value="ECO:0007669"/>
    <property type="project" value="UniProtKB-UniPathway"/>
</dbReference>
<dbReference type="SMART" id="SM00969">
    <property type="entry name" value="SOCS_box"/>
    <property type="match status" value="1"/>
</dbReference>
<dbReference type="AlphaFoldDB" id="A0A8C6UCR4"/>
<dbReference type="InterPro" id="IPR035865">
    <property type="entry name" value="SOCS6_SH2"/>
</dbReference>
<evidence type="ECO:0000256" key="5">
    <source>
        <dbReference type="ARBA" id="ARBA00022999"/>
    </source>
</evidence>
<dbReference type="UniPathway" id="UPA00143"/>
<keyword evidence="5 8" id="KW-0727">SH2 domain</keyword>
<dbReference type="Pfam" id="PF00017">
    <property type="entry name" value="SH2"/>
    <property type="match status" value="1"/>
</dbReference>
<evidence type="ECO:0000313" key="12">
    <source>
        <dbReference type="Ensembl" id="ENSNMLP00000032857.1"/>
    </source>
</evidence>
<dbReference type="PROSITE" id="PS50225">
    <property type="entry name" value="SOCS"/>
    <property type="match status" value="1"/>
</dbReference>
<dbReference type="GO" id="GO:0005942">
    <property type="term" value="C:phosphatidylinositol 3-kinase complex"/>
    <property type="evidence" value="ECO:0007669"/>
    <property type="project" value="TreeGrafter"/>
</dbReference>
<evidence type="ECO:0000259" key="11">
    <source>
        <dbReference type="PROSITE" id="PS50225"/>
    </source>
</evidence>
<feature type="region of interest" description="Disordered" evidence="9">
    <location>
        <begin position="35"/>
        <end position="119"/>
    </location>
</feature>
<dbReference type="InterPro" id="IPR036860">
    <property type="entry name" value="SH2_dom_sf"/>
</dbReference>
<dbReference type="FunFam" id="1.10.750.20:FF:000002">
    <property type="entry name" value="Suppressor of cytokine signaling 2"/>
    <property type="match status" value="1"/>
</dbReference>
<evidence type="ECO:0000256" key="9">
    <source>
        <dbReference type="SAM" id="MobiDB-lite"/>
    </source>
</evidence>
<dbReference type="Gene3D" id="3.30.505.10">
    <property type="entry name" value="SH2 domain"/>
    <property type="match status" value="1"/>
</dbReference>
<feature type="domain" description="SOCS box" evidence="11">
    <location>
        <begin position="386"/>
        <end position="436"/>
    </location>
</feature>
<proteinExistence type="predicted"/>
<dbReference type="GO" id="GO:0005829">
    <property type="term" value="C:cytosol"/>
    <property type="evidence" value="ECO:0007669"/>
    <property type="project" value="UniProtKB-ARBA"/>
</dbReference>
<evidence type="ECO:0000256" key="1">
    <source>
        <dbReference type="ARBA" id="ARBA00004906"/>
    </source>
</evidence>
<comment type="function">
    <text evidence="6">SOCS family proteins form part of a classical negative feedback system that regulates cytokine signal transduction. May be a substrate recognition component of a SCF-like ECS (Elongin BC-CUL2/5-SOCS-box protein) E3 ubiquitin-protein ligase complex which mediates the ubiquitination and subsequent proteasomal degradation of target proteins. Regulates KIT degradation by ubiquitination of the tyrosine-phosphorylated receptor.</text>
</comment>
<dbReference type="GO" id="GO:0046935">
    <property type="term" value="F:1-phosphatidylinositol-3-kinase regulator activity"/>
    <property type="evidence" value="ECO:0007669"/>
    <property type="project" value="TreeGrafter"/>
</dbReference>
<evidence type="ECO:0000256" key="4">
    <source>
        <dbReference type="ARBA" id="ARBA00022786"/>
    </source>
</evidence>
<protein>
    <recommendedName>
        <fullName evidence="7">Suppressor of cytokine signaling 6</fullName>
    </recommendedName>
</protein>
<dbReference type="PROSITE" id="PS50001">
    <property type="entry name" value="SH2"/>
    <property type="match status" value="1"/>
</dbReference>
<dbReference type="InterPro" id="IPR000980">
    <property type="entry name" value="SH2"/>
</dbReference>
<evidence type="ECO:0000259" key="10">
    <source>
        <dbReference type="PROSITE" id="PS50001"/>
    </source>
</evidence>
<keyword evidence="3" id="KW-0734">Signal transduction inhibitor</keyword>
<dbReference type="SUPFAM" id="SSF158235">
    <property type="entry name" value="SOCS box-like"/>
    <property type="match status" value="1"/>
</dbReference>
<reference evidence="12" key="2">
    <citation type="submission" date="2025-09" db="UniProtKB">
        <authorList>
            <consortium name="Ensembl"/>
        </authorList>
    </citation>
    <scope>IDENTIFICATION</scope>
</reference>
<dbReference type="SMART" id="SM00253">
    <property type="entry name" value="SOCS"/>
    <property type="match status" value="1"/>
</dbReference>
<evidence type="ECO:0000256" key="6">
    <source>
        <dbReference type="ARBA" id="ARBA00053794"/>
    </source>
</evidence>
<feature type="domain" description="SH2" evidence="10">
    <location>
        <begin position="284"/>
        <end position="391"/>
    </location>
</feature>
<dbReference type="GO" id="GO:0035556">
    <property type="term" value="P:intracellular signal transduction"/>
    <property type="evidence" value="ECO:0007669"/>
    <property type="project" value="InterPro"/>
</dbReference>
<feature type="compositionally biased region" description="Basic residues" evidence="9">
    <location>
        <begin position="78"/>
        <end position="90"/>
    </location>
</feature>
<organism evidence="12 13">
    <name type="scientific">Neogobius melanostomus</name>
    <name type="common">round goby</name>
    <dbReference type="NCBI Taxonomy" id="47308"/>
    <lineage>
        <taxon>Eukaryota</taxon>
        <taxon>Metazoa</taxon>
        <taxon>Chordata</taxon>
        <taxon>Craniata</taxon>
        <taxon>Vertebrata</taxon>
        <taxon>Euteleostomi</taxon>
        <taxon>Actinopterygii</taxon>
        <taxon>Neopterygii</taxon>
        <taxon>Teleostei</taxon>
        <taxon>Neoteleostei</taxon>
        <taxon>Acanthomorphata</taxon>
        <taxon>Gobiaria</taxon>
        <taxon>Gobiiformes</taxon>
        <taxon>Gobioidei</taxon>
        <taxon>Gobiidae</taxon>
        <taxon>Benthophilinae</taxon>
        <taxon>Neogobiini</taxon>
        <taxon>Neogobius</taxon>
    </lineage>
</organism>
<keyword evidence="13" id="KW-1185">Reference proteome</keyword>
<reference evidence="12" key="1">
    <citation type="submission" date="2025-08" db="UniProtKB">
        <authorList>
            <consortium name="Ensembl"/>
        </authorList>
    </citation>
    <scope>IDENTIFICATION</scope>
</reference>
<dbReference type="PANTHER" id="PTHR10155">
    <property type="entry name" value="PHOSPHATIDYLINOSITOL 3-KINASE REGULATORY SUBUNIT"/>
    <property type="match status" value="1"/>
</dbReference>
<keyword evidence="4" id="KW-0833">Ubl conjugation pathway</keyword>
<keyword evidence="2" id="KW-0341">Growth regulation</keyword>
<dbReference type="Ensembl" id="ENSNMLT00000036575.1">
    <property type="protein sequence ID" value="ENSNMLP00000032857.1"/>
    <property type="gene ID" value="ENSNMLG00000020490.1"/>
</dbReference>
<dbReference type="InterPro" id="IPR036036">
    <property type="entry name" value="SOCS_box-like_dom_sf"/>
</dbReference>
<dbReference type="GO" id="GO:0046854">
    <property type="term" value="P:phosphatidylinositol phosphate biosynthetic process"/>
    <property type="evidence" value="ECO:0007669"/>
    <property type="project" value="TreeGrafter"/>
</dbReference>
<dbReference type="SUPFAM" id="SSF55550">
    <property type="entry name" value="SH2 domain"/>
    <property type="match status" value="1"/>
</dbReference>
<dbReference type="GO" id="GO:0009968">
    <property type="term" value="P:negative regulation of signal transduction"/>
    <property type="evidence" value="ECO:0007669"/>
    <property type="project" value="UniProtKB-KW"/>
</dbReference>
<feature type="compositionally biased region" description="Basic and acidic residues" evidence="9">
    <location>
        <begin position="35"/>
        <end position="51"/>
    </location>
</feature>
<dbReference type="Proteomes" id="UP000694523">
    <property type="component" value="Unplaced"/>
</dbReference>
<sequence length="438" mass="49496">MKKISLKTIRKSLSIKGKEDGDFVMLQQPPVNTEFSKEESLFGSCHTKDLSSSELGGEEDKSGPSKNRAKSESLMGSLKRRLSTKQKAKVKSGSPANAQRPLRSSSLRSHHYSPSPWPLRTVNSDEACIKMEDYIQYTMPLDEGMYPEGSHSFCLDSSSPMEVVTESDSRALHVDQGQEEHELMRGMPPDLFMDTSVNGLLISSSSMMMRGSRVEVQPPLSPLLQPVTSNGHLPRTFSGVRHHLNFDPNSAPGVSRVYDSVQSSGPMVVTSLTEELKKLARQGWYWGPITRWEAEEKLVNLADGSFLVRDSSDDRYLLSLSFRSQGKTLHTRIEHSNGRFSFYEQPDVEGHTSIVDLIEHSIRDSENGAFCYSRSRLPGSATYPVRLTNPVSRFMQVRSLQYLCRFVIRQYTRIDLIQKLPLPNKMKDYCKRKKHALR</sequence>
<evidence type="ECO:0000256" key="7">
    <source>
        <dbReference type="ARBA" id="ARBA00070640"/>
    </source>
</evidence>
<comment type="pathway">
    <text evidence="1">Protein modification; protein ubiquitination.</text>
</comment>
<dbReference type="InterPro" id="IPR001496">
    <property type="entry name" value="SOCS_box"/>
</dbReference>
<accession>A0A8C6UCR4</accession>
<dbReference type="PANTHER" id="PTHR10155:SF28">
    <property type="entry name" value="SUPPRESSOR OF CYTOKINE SIGNALING 6"/>
    <property type="match status" value="1"/>
</dbReference>
<dbReference type="Pfam" id="PF07525">
    <property type="entry name" value="SOCS_box"/>
    <property type="match status" value="1"/>
</dbReference>
<evidence type="ECO:0000256" key="8">
    <source>
        <dbReference type="PROSITE-ProRule" id="PRU00191"/>
    </source>
</evidence>
<dbReference type="SMART" id="SM00252">
    <property type="entry name" value="SH2"/>
    <property type="match status" value="1"/>
</dbReference>